<reference evidence="3" key="1">
    <citation type="submission" date="2018-05" db="EMBL/GenBank/DDBJ databases">
        <authorList>
            <person name="Lanie J.A."/>
            <person name="Ng W.-L."/>
            <person name="Kazmierczak K.M."/>
            <person name="Andrzejewski T.M."/>
            <person name="Davidsen T.M."/>
            <person name="Wayne K.J."/>
            <person name="Tettelin H."/>
            <person name="Glass J.I."/>
            <person name="Rusch D."/>
            <person name="Podicherti R."/>
            <person name="Tsui H.-C.T."/>
            <person name="Winkler M.E."/>
        </authorList>
    </citation>
    <scope>NUCLEOTIDE SEQUENCE</scope>
</reference>
<keyword evidence="1" id="KW-0378">Hydrolase</keyword>
<dbReference type="Gene3D" id="3.40.50.1820">
    <property type="entry name" value="alpha/beta hydrolase"/>
    <property type="match status" value="1"/>
</dbReference>
<proteinExistence type="predicted"/>
<feature type="domain" description="AB hydrolase-1" evidence="2">
    <location>
        <begin position="66"/>
        <end position="164"/>
    </location>
</feature>
<evidence type="ECO:0000313" key="3">
    <source>
        <dbReference type="EMBL" id="SVA21083.1"/>
    </source>
</evidence>
<organism evidence="3">
    <name type="scientific">marine metagenome</name>
    <dbReference type="NCBI Taxonomy" id="408172"/>
    <lineage>
        <taxon>unclassified sequences</taxon>
        <taxon>metagenomes</taxon>
        <taxon>ecological metagenomes</taxon>
    </lineage>
</organism>
<sequence length="313" mass="34587">MSRPTDRDHVTLFRGAADNPFFEMYFNALPSPGAENVQLETHEVDLNPDRGVTLHVEIFNPTGKIPLIVTPGGMGECDGFRGFARNVAAVSSELKVIIWDRRNMGRSEVSFGTEPLAIEEAEDLHVLIRRLGVGSTTLYGMSAGARSNMILAARYPEDVAALVIAPLTGGPIAAMRLSEEYYLKYLSDDNLTSMEEVAKTPLWSAYMARNTPGRQEGLMRQNVADFLAAMKRSGEHLQSFRYETALGMTDEQLTRLKVPATLILHHGDETDELHPIPNSRAATTLLRNSTFEIAPSLQPLLDLLLPFVKKHAP</sequence>
<dbReference type="GO" id="GO:0016787">
    <property type="term" value="F:hydrolase activity"/>
    <property type="evidence" value="ECO:0007669"/>
    <property type="project" value="UniProtKB-KW"/>
</dbReference>
<accession>A0A381U3N7</accession>
<dbReference type="EMBL" id="UINC01005400">
    <property type="protein sequence ID" value="SVA21083.1"/>
    <property type="molecule type" value="Genomic_DNA"/>
</dbReference>
<dbReference type="InterPro" id="IPR029058">
    <property type="entry name" value="AB_hydrolase_fold"/>
</dbReference>
<dbReference type="InterPro" id="IPR000073">
    <property type="entry name" value="AB_hydrolase_1"/>
</dbReference>
<dbReference type="Pfam" id="PF00561">
    <property type="entry name" value="Abhydrolase_1"/>
    <property type="match status" value="1"/>
</dbReference>
<protein>
    <recommendedName>
        <fullName evidence="2">AB hydrolase-1 domain-containing protein</fullName>
    </recommendedName>
</protein>
<dbReference type="AlphaFoldDB" id="A0A381U3N7"/>
<dbReference type="PANTHER" id="PTHR46118:SF4">
    <property type="entry name" value="PROTEIN ABHD11"/>
    <property type="match status" value="1"/>
</dbReference>
<evidence type="ECO:0000256" key="1">
    <source>
        <dbReference type="ARBA" id="ARBA00022801"/>
    </source>
</evidence>
<dbReference type="SUPFAM" id="SSF53474">
    <property type="entry name" value="alpha/beta-Hydrolases"/>
    <property type="match status" value="1"/>
</dbReference>
<gene>
    <name evidence="3" type="ORF">METZ01_LOCUS73937</name>
</gene>
<evidence type="ECO:0000259" key="2">
    <source>
        <dbReference type="Pfam" id="PF00561"/>
    </source>
</evidence>
<name>A0A381U3N7_9ZZZZ</name>
<dbReference type="PANTHER" id="PTHR46118">
    <property type="entry name" value="PROTEIN ABHD11"/>
    <property type="match status" value="1"/>
</dbReference>